<organism evidence="6 7">
    <name type="scientific">Desulfonema limicola</name>
    <dbReference type="NCBI Taxonomy" id="45656"/>
    <lineage>
        <taxon>Bacteria</taxon>
        <taxon>Pseudomonadati</taxon>
        <taxon>Thermodesulfobacteriota</taxon>
        <taxon>Desulfobacteria</taxon>
        <taxon>Desulfobacterales</taxon>
        <taxon>Desulfococcaceae</taxon>
        <taxon>Desulfonema</taxon>
    </lineage>
</organism>
<gene>
    <name evidence="6" type="primary">cheB4</name>
    <name evidence="6" type="ORF">dnl_39190</name>
</gene>
<dbReference type="PANTHER" id="PTHR42872:SF3">
    <property type="entry name" value="PROTEIN-GLUTAMATE METHYLESTERASE_PROTEIN-GLUTAMINE GLUTAMINASE 1"/>
    <property type="match status" value="1"/>
</dbReference>
<comment type="caution">
    <text evidence="4">Lacks conserved residue(s) required for the propagation of feature annotation.</text>
</comment>
<dbReference type="GO" id="GO:0005737">
    <property type="term" value="C:cytoplasm"/>
    <property type="evidence" value="ECO:0007669"/>
    <property type="project" value="InterPro"/>
</dbReference>
<evidence type="ECO:0000256" key="1">
    <source>
        <dbReference type="ARBA" id="ARBA00022801"/>
    </source>
</evidence>
<evidence type="ECO:0000256" key="2">
    <source>
        <dbReference type="ARBA" id="ARBA00039140"/>
    </source>
</evidence>
<dbReference type="CDD" id="cd16433">
    <property type="entry name" value="CheB"/>
    <property type="match status" value="1"/>
</dbReference>
<protein>
    <recommendedName>
        <fullName evidence="2">protein-glutamate methylesterase</fullName>
        <ecNumber evidence="2">3.1.1.61</ecNumber>
    </recommendedName>
</protein>
<evidence type="ECO:0000313" key="6">
    <source>
        <dbReference type="EMBL" id="QTA81581.1"/>
    </source>
</evidence>
<comment type="catalytic activity">
    <reaction evidence="3">
        <text>[protein]-L-glutamate 5-O-methyl ester + H2O = L-glutamyl-[protein] + methanol + H(+)</text>
        <dbReference type="Rhea" id="RHEA:23236"/>
        <dbReference type="Rhea" id="RHEA-COMP:10208"/>
        <dbReference type="Rhea" id="RHEA-COMP:10311"/>
        <dbReference type="ChEBI" id="CHEBI:15377"/>
        <dbReference type="ChEBI" id="CHEBI:15378"/>
        <dbReference type="ChEBI" id="CHEBI:17790"/>
        <dbReference type="ChEBI" id="CHEBI:29973"/>
        <dbReference type="ChEBI" id="CHEBI:82795"/>
        <dbReference type="EC" id="3.1.1.61"/>
    </reaction>
</comment>
<accession>A0A975GHK7</accession>
<reference evidence="6" key="1">
    <citation type="journal article" date="2021" name="Microb. Physiol.">
        <title>Proteogenomic Insights into the Physiology of Marine, Sulfate-Reducing, Filamentous Desulfonema limicola and Desulfonema magnum.</title>
        <authorList>
            <person name="Schnaars V."/>
            <person name="Wohlbrand L."/>
            <person name="Scheve S."/>
            <person name="Hinrichs C."/>
            <person name="Reinhardt R."/>
            <person name="Rabus R."/>
        </authorList>
    </citation>
    <scope>NUCLEOTIDE SEQUENCE</scope>
    <source>
        <strain evidence="6">5ac10</strain>
    </source>
</reference>
<dbReference type="GO" id="GO:0008984">
    <property type="term" value="F:protein-glutamate methylesterase activity"/>
    <property type="evidence" value="ECO:0007669"/>
    <property type="project" value="UniProtKB-EC"/>
</dbReference>
<feature type="domain" description="CheB-type methylesterase" evidence="5">
    <location>
        <begin position="1"/>
        <end position="168"/>
    </location>
</feature>
<evidence type="ECO:0000256" key="4">
    <source>
        <dbReference type="PROSITE-ProRule" id="PRU00050"/>
    </source>
</evidence>
<dbReference type="AlphaFoldDB" id="A0A975GHK7"/>
<proteinExistence type="predicted"/>
<keyword evidence="7" id="KW-1185">Reference proteome</keyword>
<dbReference type="Pfam" id="PF01339">
    <property type="entry name" value="CheB_methylest"/>
    <property type="match status" value="1"/>
</dbReference>
<dbReference type="InterPro" id="IPR035909">
    <property type="entry name" value="CheB_C"/>
</dbReference>
<evidence type="ECO:0000256" key="3">
    <source>
        <dbReference type="ARBA" id="ARBA00048267"/>
    </source>
</evidence>
<dbReference type="EMBL" id="CP061799">
    <property type="protein sequence ID" value="QTA81581.1"/>
    <property type="molecule type" value="Genomic_DNA"/>
</dbReference>
<dbReference type="PROSITE" id="PS50122">
    <property type="entry name" value="CHEB"/>
    <property type="match status" value="1"/>
</dbReference>
<dbReference type="InterPro" id="IPR000673">
    <property type="entry name" value="Sig_transdc_resp-reg_Me-estase"/>
</dbReference>
<dbReference type="GO" id="GO:0000156">
    <property type="term" value="F:phosphorelay response regulator activity"/>
    <property type="evidence" value="ECO:0007669"/>
    <property type="project" value="InterPro"/>
</dbReference>
<sequence>MDALNIILSLLPKDFPVPIMIVQHISPVSDNYLVKFLDNACRIKVKEAGEKIKPEQGTAYIAPPNYHLLVETDKSLSLSVDEKVNFARPSVDVLFETAADAYGKNLIGIILTGANKDGSMGLKKIKKYKGLTIVQSPETAAADEMPKSAIAAVDVDFILPLNSIASFLCKIFGKKPINKTSININHMKND</sequence>
<name>A0A975GHK7_9BACT</name>
<evidence type="ECO:0000313" key="7">
    <source>
        <dbReference type="Proteomes" id="UP000663720"/>
    </source>
</evidence>
<dbReference type="GO" id="GO:0006935">
    <property type="term" value="P:chemotaxis"/>
    <property type="evidence" value="ECO:0007669"/>
    <property type="project" value="InterPro"/>
</dbReference>
<keyword evidence="1" id="KW-0378">Hydrolase</keyword>
<evidence type="ECO:0000259" key="5">
    <source>
        <dbReference type="PROSITE" id="PS50122"/>
    </source>
</evidence>
<dbReference type="Proteomes" id="UP000663720">
    <property type="component" value="Chromosome"/>
</dbReference>
<dbReference type="SUPFAM" id="SSF52738">
    <property type="entry name" value="Methylesterase CheB, C-terminal domain"/>
    <property type="match status" value="1"/>
</dbReference>
<dbReference type="Gene3D" id="3.40.50.180">
    <property type="entry name" value="Methylesterase CheB, C-terminal domain"/>
    <property type="match status" value="1"/>
</dbReference>
<dbReference type="KEGG" id="dli:dnl_39190"/>
<dbReference type="PANTHER" id="PTHR42872">
    <property type="entry name" value="PROTEIN-GLUTAMATE METHYLESTERASE/PROTEIN-GLUTAMINE GLUTAMINASE"/>
    <property type="match status" value="1"/>
</dbReference>
<dbReference type="EC" id="3.1.1.61" evidence="2"/>